<keyword evidence="3" id="KW-1185">Reference proteome</keyword>
<evidence type="ECO:0000313" key="3">
    <source>
        <dbReference type="Proteomes" id="UP001307889"/>
    </source>
</evidence>
<sequence>MKVQCLLPYRLKVSAVLGQRQFENRHLALKKSSKPNQHILNWAYKITPNNSYGRYCAGKASADKMTESSSAFIAVTHRQRFLSRKRPSQVDRLSRQPKQTSADLEDLKGQIDLFYGPSPMRKLREDRWNGVCIKPESA</sequence>
<feature type="region of interest" description="Disordered" evidence="1">
    <location>
        <begin position="83"/>
        <end position="105"/>
    </location>
</feature>
<protein>
    <submittedName>
        <fullName evidence="2">Uncharacterized protein</fullName>
    </submittedName>
</protein>
<gene>
    <name evidence="2" type="ORF">NTJ_11150</name>
</gene>
<evidence type="ECO:0000256" key="1">
    <source>
        <dbReference type="SAM" id="MobiDB-lite"/>
    </source>
</evidence>
<accession>A0ABN7B1P7</accession>
<dbReference type="EMBL" id="AP028917">
    <property type="protein sequence ID" value="BES98335.1"/>
    <property type="molecule type" value="Genomic_DNA"/>
</dbReference>
<evidence type="ECO:0000313" key="2">
    <source>
        <dbReference type="EMBL" id="BES98335.1"/>
    </source>
</evidence>
<reference evidence="2 3" key="1">
    <citation type="submission" date="2023-09" db="EMBL/GenBank/DDBJ databases">
        <title>Nesidiocoris tenuis whole genome shotgun sequence.</title>
        <authorList>
            <person name="Shibata T."/>
            <person name="Shimoda M."/>
            <person name="Kobayashi T."/>
            <person name="Uehara T."/>
        </authorList>
    </citation>
    <scope>NUCLEOTIDE SEQUENCE [LARGE SCALE GENOMIC DNA]</scope>
    <source>
        <strain evidence="2 3">Japan</strain>
    </source>
</reference>
<name>A0ABN7B1P7_9HEMI</name>
<proteinExistence type="predicted"/>
<dbReference type="Proteomes" id="UP001307889">
    <property type="component" value="Chromosome 9"/>
</dbReference>
<organism evidence="2 3">
    <name type="scientific">Nesidiocoris tenuis</name>
    <dbReference type="NCBI Taxonomy" id="355587"/>
    <lineage>
        <taxon>Eukaryota</taxon>
        <taxon>Metazoa</taxon>
        <taxon>Ecdysozoa</taxon>
        <taxon>Arthropoda</taxon>
        <taxon>Hexapoda</taxon>
        <taxon>Insecta</taxon>
        <taxon>Pterygota</taxon>
        <taxon>Neoptera</taxon>
        <taxon>Paraneoptera</taxon>
        <taxon>Hemiptera</taxon>
        <taxon>Heteroptera</taxon>
        <taxon>Panheteroptera</taxon>
        <taxon>Cimicomorpha</taxon>
        <taxon>Miridae</taxon>
        <taxon>Dicyphina</taxon>
        <taxon>Nesidiocoris</taxon>
    </lineage>
</organism>